<protein>
    <submittedName>
        <fullName evidence="2">Vacuolar protein sorting-associated protein 45</fullName>
    </submittedName>
</protein>
<dbReference type="Gene3D" id="3.90.830.10">
    <property type="entry name" value="Syntaxin Binding Protein 1, Chain A, domain 2"/>
    <property type="match status" value="1"/>
</dbReference>
<dbReference type="Proteomes" id="UP001479436">
    <property type="component" value="Unassembled WGS sequence"/>
</dbReference>
<comment type="similarity">
    <text evidence="1">Belongs to the STXBP/unc-18/SEC1 family.</text>
</comment>
<dbReference type="Gene3D" id="1.25.40.60">
    <property type="match status" value="1"/>
</dbReference>
<dbReference type="InterPro" id="IPR027482">
    <property type="entry name" value="Sec1-like_dom2"/>
</dbReference>
<sequence length="570" mass="65254">MDLIKNVQSYITKMVDNVSGMKVLLLDVETTPIVSVVATQSFLLAHETYLVDRIDNKGREKMKHLKCVCFLRPSHESVQHLIDELRDPKYGEYHLYFSNILKKTVIERLAEVDENEVVRELQEFYADFSAINPDLYSLNLPKHMPIYGDSPQAWEGRAFQRSVEGVMASLLALKKKPLIRYEKMSTMAKTLAQEIHYQIQQESQLFEFRRADTPPILLILDRRNDPVTPLLTQWTYQAMVHEMLGIYNGRVDLSSVPDIKKDLKEIVLAVDQDLFYKKNKFLNFGDLGANIKSYVEEYQNKTKSNIKIESVTDMKRFVEEYPEFRKLSGNVSKHVTLVGELSRLVSELHLLEVSELEQSLACNESHASDLKALQKMIENSKISDRAKVRLVLLYALRYEKSPNNAITTLIELLHRNGISELDIKLIGTVMQYAGADQRQDDLFENENIFSRGKNVFKGLKGVENVYTQHTPHMANTIDLLVKGRLKETSYPFVDGSTRDKPQDIIIFMIGGATYEEAKLVAQLNSSIPGIRMVLGGTTIHNSDSFINEIREAYSRFPSSISPYGGRSNWR</sequence>
<evidence type="ECO:0000256" key="1">
    <source>
        <dbReference type="ARBA" id="ARBA00009884"/>
    </source>
</evidence>
<gene>
    <name evidence="2" type="primary">VPS45</name>
    <name evidence="2" type="ORF">K7432_008545</name>
</gene>
<proteinExistence type="inferred from homology"/>
<reference evidence="2 3" key="1">
    <citation type="submission" date="2023-04" db="EMBL/GenBank/DDBJ databases">
        <title>Genome of Basidiobolus ranarum AG-B5.</title>
        <authorList>
            <person name="Stajich J.E."/>
            <person name="Carter-House D."/>
            <person name="Gryganskyi A."/>
        </authorList>
    </citation>
    <scope>NUCLEOTIDE SEQUENCE [LARGE SCALE GENOMIC DNA]</scope>
    <source>
        <strain evidence="2 3">AG-B5</strain>
    </source>
</reference>
<dbReference type="PIRSF" id="PIRSF005715">
    <property type="entry name" value="VPS45_Sec1"/>
    <property type="match status" value="1"/>
</dbReference>
<dbReference type="Pfam" id="PF00995">
    <property type="entry name" value="Sec1"/>
    <property type="match status" value="1"/>
</dbReference>
<comment type="caution">
    <text evidence="2">The sequence shown here is derived from an EMBL/GenBank/DDBJ whole genome shotgun (WGS) entry which is preliminary data.</text>
</comment>
<accession>A0ABR2WRS0</accession>
<dbReference type="PANTHER" id="PTHR11679">
    <property type="entry name" value="VESICLE PROTEIN SORTING-ASSOCIATED"/>
    <property type="match status" value="1"/>
</dbReference>
<dbReference type="Gene3D" id="3.40.50.1910">
    <property type="match status" value="1"/>
</dbReference>
<evidence type="ECO:0000313" key="3">
    <source>
        <dbReference type="Proteomes" id="UP001479436"/>
    </source>
</evidence>
<dbReference type="InterPro" id="IPR036045">
    <property type="entry name" value="Sec1-like_sf"/>
</dbReference>
<dbReference type="SUPFAM" id="SSF56815">
    <property type="entry name" value="Sec1/munc18-like (SM) proteins"/>
    <property type="match status" value="1"/>
</dbReference>
<dbReference type="InterPro" id="IPR043127">
    <property type="entry name" value="Sec-1-like_dom3a"/>
</dbReference>
<dbReference type="Gene3D" id="3.40.50.2060">
    <property type="match status" value="1"/>
</dbReference>
<organism evidence="2 3">
    <name type="scientific">Basidiobolus ranarum</name>
    <dbReference type="NCBI Taxonomy" id="34480"/>
    <lineage>
        <taxon>Eukaryota</taxon>
        <taxon>Fungi</taxon>
        <taxon>Fungi incertae sedis</taxon>
        <taxon>Zoopagomycota</taxon>
        <taxon>Entomophthoromycotina</taxon>
        <taxon>Basidiobolomycetes</taxon>
        <taxon>Basidiobolales</taxon>
        <taxon>Basidiobolaceae</taxon>
        <taxon>Basidiobolus</taxon>
    </lineage>
</organism>
<dbReference type="EMBL" id="JASJQH010000479">
    <property type="protein sequence ID" value="KAK9764169.1"/>
    <property type="molecule type" value="Genomic_DNA"/>
</dbReference>
<evidence type="ECO:0000313" key="2">
    <source>
        <dbReference type="EMBL" id="KAK9764169.1"/>
    </source>
</evidence>
<name>A0ABR2WRS0_9FUNG</name>
<dbReference type="InterPro" id="IPR043154">
    <property type="entry name" value="Sec-1-like_dom1"/>
</dbReference>
<dbReference type="InterPro" id="IPR001619">
    <property type="entry name" value="Sec1-like"/>
</dbReference>
<keyword evidence="3" id="KW-1185">Reference proteome</keyword>